<dbReference type="EMBL" id="JACHMC010000001">
    <property type="protein sequence ID" value="MBB4882227.1"/>
    <property type="molecule type" value="Genomic_DNA"/>
</dbReference>
<feature type="domain" description="DJ-1/PfpI" evidence="2">
    <location>
        <begin position="12"/>
        <end position="180"/>
    </location>
</feature>
<dbReference type="Pfam" id="PF01965">
    <property type="entry name" value="DJ-1_PfpI"/>
    <property type="match status" value="1"/>
</dbReference>
<dbReference type="RefSeq" id="WP_135028593.1">
    <property type="nucleotide sequence ID" value="NZ_BMLA01000006.1"/>
</dbReference>
<dbReference type="GO" id="GO:0016798">
    <property type="term" value="F:hydrolase activity, acting on glycosyl bonds"/>
    <property type="evidence" value="ECO:0007669"/>
    <property type="project" value="UniProtKB-KW"/>
</dbReference>
<dbReference type="EC" id="3.2.-.-" evidence="3"/>
<dbReference type="Gene3D" id="3.40.50.880">
    <property type="match status" value="1"/>
</dbReference>
<keyword evidence="3" id="KW-0326">Glycosidase</keyword>
<protein>
    <submittedName>
        <fullName evidence="3">Protease I</fullName>
        <ecNumber evidence="3">3.2.-.-</ecNumber>
    </submittedName>
</protein>
<evidence type="ECO:0000313" key="3">
    <source>
        <dbReference type="EMBL" id="MBB4882227.1"/>
    </source>
</evidence>
<sequence>MADSQKPLAGRTIAFLATNGVEQIELTSPWEAVEAAGGSPVLVSPQADSITAMNDDWNHGDSFDVDVQLLAAEAKDYHALVLPGGTLNGDALRVDVDAVAFVKSFFEQHKPVAAICHAPWTLINAGVVEGRELTSYKSLEADLKNAGALWQDAEVVVDEGLVTSRNPGDLQAFNAKLIEEFGEGRHEGQTA</sequence>
<evidence type="ECO:0000313" key="4">
    <source>
        <dbReference type="Proteomes" id="UP000560081"/>
    </source>
</evidence>
<dbReference type="GO" id="GO:0008233">
    <property type="term" value="F:peptidase activity"/>
    <property type="evidence" value="ECO:0007669"/>
    <property type="project" value="UniProtKB-KW"/>
</dbReference>
<dbReference type="InterPro" id="IPR006286">
    <property type="entry name" value="C56_PfpI-like"/>
</dbReference>
<accession>A0A4Y8X352</accession>
<dbReference type="CDD" id="cd03134">
    <property type="entry name" value="GATase1_PfpI_like"/>
    <property type="match status" value="1"/>
</dbReference>
<keyword evidence="3" id="KW-0645">Protease</keyword>
<dbReference type="PANTHER" id="PTHR42733:SF12">
    <property type="entry name" value="PROTEINASE"/>
    <property type="match status" value="1"/>
</dbReference>
<dbReference type="InterPro" id="IPR002818">
    <property type="entry name" value="DJ-1/PfpI"/>
</dbReference>
<dbReference type="OrthoDB" id="9792284at2"/>
<comment type="similarity">
    <text evidence="1">Belongs to the peptidase C56 family.</text>
</comment>
<name>A0A4Y8X352_9MICC</name>
<gene>
    <name evidence="3" type="ORF">BJ976_000578</name>
</gene>
<keyword evidence="3" id="KW-0378">Hydrolase</keyword>
<dbReference type="SUPFAM" id="SSF52317">
    <property type="entry name" value="Class I glutamine amidotransferase-like"/>
    <property type="match status" value="1"/>
</dbReference>
<dbReference type="PROSITE" id="PS51276">
    <property type="entry name" value="PEPTIDASE_C56_PFPI"/>
    <property type="match status" value="1"/>
</dbReference>
<dbReference type="InterPro" id="IPR029062">
    <property type="entry name" value="Class_I_gatase-like"/>
</dbReference>
<evidence type="ECO:0000256" key="1">
    <source>
        <dbReference type="ARBA" id="ARBA00008542"/>
    </source>
</evidence>
<dbReference type="AlphaFoldDB" id="A0A4Y8X352"/>
<proteinExistence type="inferred from homology"/>
<keyword evidence="4" id="KW-1185">Reference proteome</keyword>
<evidence type="ECO:0000259" key="2">
    <source>
        <dbReference type="Pfam" id="PF01965"/>
    </source>
</evidence>
<dbReference type="PANTHER" id="PTHR42733">
    <property type="entry name" value="DJ-1 PROTEIN"/>
    <property type="match status" value="1"/>
</dbReference>
<organism evidence="3 4">
    <name type="scientific">Micrococcus flavus</name>
    <dbReference type="NCBI Taxonomy" id="384602"/>
    <lineage>
        <taxon>Bacteria</taxon>
        <taxon>Bacillati</taxon>
        <taxon>Actinomycetota</taxon>
        <taxon>Actinomycetes</taxon>
        <taxon>Micrococcales</taxon>
        <taxon>Micrococcaceae</taxon>
        <taxon>Micrococcus</taxon>
    </lineage>
</organism>
<dbReference type="GO" id="GO:0006508">
    <property type="term" value="P:proteolysis"/>
    <property type="evidence" value="ECO:0007669"/>
    <property type="project" value="UniProtKB-KW"/>
</dbReference>
<dbReference type="Proteomes" id="UP000560081">
    <property type="component" value="Unassembled WGS sequence"/>
</dbReference>
<reference evidence="3 4" key="1">
    <citation type="submission" date="2020-08" db="EMBL/GenBank/DDBJ databases">
        <title>Sequencing the genomes of 1000 actinobacteria strains.</title>
        <authorList>
            <person name="Klenk H.-P."/>
        </authorList>
    </citation>
    <scope>NUCLEOTIDE SEQUENCE [LARGE SCALE GENOMIC DNA]</scope>
    <source>
        <strain evidence="3 4">DSM 19079</strain>
    </source>
</reference>
<dbReference type="NCBIfam" id="TIGR01382">
    <property type="entry name" value="PfpI"/>
    <property type="match status" value="1"/>
</dbReference>
<comment type="caution">
    <text evidence="3">The sequence shown here is derived from an EMBL/GenBank/DDBJ whole genome shotgun (WGS) entry which is preliminary data.</text>
</comment>